<keyword evidence="4" id="KW-1185">Reference proteome</keyword>
<name>A0A2Z4XZH4_9GAMM</name>
<dbReference type="AlphaFoldDB" id="A0A2Z4XZH4"/>
<dbReference type="KEGG" id="fad:CDH04_07030"/>
<reference evidence="2 4" key="2">
    <citation type="submission" date="2019-08" db="EMBL/GenBank/DDBJ databases">
        <title>Complete genome sequences of Francisella adeliensis (FSC1325 and FSC1326).</title>
        <authorList>
            <person name="Ohrman C."/>
            <person name="Uneklint I."/>
            <person name="Vallesi A."/>
            <person name="Karlsson L."/>
            <person name="Sjodin A."/>
        </authorList>
    </citation>
    <scope>NUCLEOTIDE SEQUENCE [LARGE SCALE GENOMIC DNA]</scope>
    <source>
        <strain evidence="2 4">FSC1325</strain>
    </source>
</reference>
<sequence>MKKSFANDKNISIYAYAHGKSSQDIKKLKKMLDKSPLSPENIICGIGGFEGNGDYYNWDCHLFFDNYSYIGAIESDQVKLKPQNAENAIKKLKNDNKYYDSIKEISLDCEPFYERKINNVDFHIAFIKNLKDKKISVYINPKNLVLLEKQNKELLQLFMKTIKNKGEILFPAYSYDRDSPKFEDIKNAINIANKYGVKYEPILDTKQSSKLNNRINKLKTIRGVNLSSFTIFSLEVDDDNLKSAKPDRYFGTRPYGSVKQQYNNFFDSMAILNKRLVSQRTIE</sequence>
<evidence type="ECO:0000313" key="4">
    <source>
        <dbReference type="Proteomes" id="UP000681131"/>
    </source>
</evidence>
<evidence type="ECO:0000313" key="3">
    <source>
        <dbReference type="Proteomes" id="UP000251120"/>
    </source>
</evidence>
<organism evidence="1 3">
    <name type="scientific">Francisella adeliensis</name>
    <dbReference type="NCBI Taxonomy" id="2007306"/>
    <lineage>
        <taxon>Bacteria</taxon>
        <taxon>Pseudomonadati</taxon>
        <taxon>Pseudomonadota</taxon>
        <taxon>Gammaproteobacteria</taxon>
        <taxon>Thiotrichales</taxon>
        <taxon>Francisellaceae</taxon>
        <taxon>Francisella</taxon>
    </lineage>
</organism>
<dbReference type="EMBL" id="CP043424">
    <property type="protein sequence ID" value="QIW12413.1"/>
    <property type="molecule type" value="Genomic_DNA"/>
</dbReference>
<gene>
    <name evidence="1" type="ORF">CDH04_07030</name>
    <name evidence="2" type="ORF">FZC43_07030</name>
</gene>
<reference evidence="1 3" key="1">
    <citation type="submission" date="2017-06" db="EMBL/GenBank/DDBJ databases">
        <title>Complete genome of Francisella adeliensis.</title>
        <authorList>
            <person name="Vallesi A."/>
            <person name="Sjodin A."/>
        </authorList>
    </citation>
    <scope>NUCLEOTIDE SEQUENCE [LARGE SCALE GENOMIC DNA]</scope>
    <source>
        <strain evidence="1 3">FDC440</strain>
    </source>
</reference>
<protein>
    <submittedName>
        <fullName evidence="1">Uncharacterized protein</fullName>
    </submittedName>
</protein>
<proteinExistence type="predicted"/>
<dbReference type="RefSeq" id="WP_112870347.1">
    <property type="nucleotide sequence ID" value="NZ_CP021781.1"/>
</dbReference>
<dbReference type="Proteomes" id="UP000681131">
    <property type="component" value="Chromosome"/>
</dbReference>
<dbReference type="EMBL" id="CP021781">
    <property type="protein sequence ID" value="AXA34169.1"/>
    <property type="molecule type" value="Genomic_DNA"/>
</dbReference>
<evidence type="ECO:0000313" key="2">
    <source>
        <dbReference type="EMBL" id="QIW12413.1"/>
    </source>
</evidence>
<evidence type="ECO:0000313" key="1">
    <source>
        <dbReference type="EMBL" id="AXA34169.1"/>
    </source>
</evidence>
<dbReference type="Proteomes" id="UP000251120">
    <property type="component" value="Chromosome"/>
</dbReference>
<accession>A0A2Z4XZH4</accession>